<keyword evidence="6" id="KW-1185">Reference proteome</keyword>
<dbReference type="EMBL" id="JBHTIU010000087">
    <property type="protein sequence ID" value="MFD0871722.1"/>
    <property type="molecule type" value="Genomic_DNA"/>
</dbReference>
<name>A0ABW3DE44_9BACL</name>
<accession>A0ABW3DE44</accession>
<feature type="domain" description="DUF4352" evidence="4">
    <location>
        <begin position="163"/>
        <end position="256"/>
    </location>
</feature>
<feature type="signal peptide" evidence="3">
    <location>
        <begin position="1"/>
        <end position="25"/>
    </location>
</feature>
<dbReference type="Pfam" id="PF11611">
    <property type="entry name" value="DUF4352"/>
    <property type="match status" value="1"/>
</dbReference>
<feature type="region of interest" description="Disordered" evidence="2">
    <location>
        <begin position="103"/>
        <end position="125"/>
    </location>
</feature>
<evidence type="ECO:0000259" key="4">
    <source>
        <dbReference type="Pfam" id="PF11611"/>
    </source>
</evidence>
<reference evidence="6" key="1">
    <citation type="journal article" date="2019" name="Int. J. Syst. Evol. Microbiol.">
        <title>The Global Catalogue of Microorganisms (GCM) 10K type strain sequencing project: providing services to taxonomists for standard genome sequencing and annotation.</title>
        <authorList>
            <consortium name="The Broad Institute Genomics Platform"/>
            <consortium name="The Broad Institute Genome Sequencing Center for Infectious Disease"/>
            <person name="Wu L."/>
            <person name="Ma J."/>
        </authorList>
    </citation>
    <scope>NUCLEOTIDE SEQUENCE [LARGE SCALE GENOMIC DNA]</scope>
    <source>
        <strain evidence="6">CCUG 57263</strain>
    </source>
</reference>
<sequence>MRKKFLSTGIITGALALAMSVGAYAGANLEEVKALLNKDIQVELNGKSIDLKDEQGGVLYPITYDGNTYLPVRSIGNAMGLSVAYDADANKVVLGGEEAAAIQEPEKVAPKQESPSKKTSRSHPAAIGTKVNFEKEWIVEKYFGSVSVDEVIRGEEAWKIISQANRFNQEAKDGYEYLLAKITISIDSIDKEGAKADISSVDFTLVSSDGKDYDITLGVVLEDEIDSNLYAGASHTGWAVFTVKKDDANPTIAYARDYDGTGGVWFATK</sequence>
<dbReference type="InterPro" id="IPR029050">
    <property type="entry name" value="Immunoprotect_excell_Ig-like"/>
</dbReference>
<protein>
    <submittedName>
        <fullName evidence="5">DUF4352 domain-containing protein</fullName>
    </submittedName>
</protein>
<evidence type="ECO:0000256" key="2">
    <source>
        <dbReference type="SAM" id="MobiDB-lite"/>
    </source>
</evidence>
<evidence type="ECO:0000313" key="6">
    <source>
        <dbReference type="Proteomes" id="UP001597120"/>
    </source>
</evidence>
<dbReference type="InterPro" id="IPR029051">
    <property type="entry name" value="DUF4352"/>
</dbReference>
<gene>
    <name evidence="5" type="ORF">ACFQ03_21565</name>
</gene>
<proteinExistence type="predicted"/>
<evidence type="ECO:0000313" key="5">
    <source>
        <dbReference type="EMBL" id="MFD0871722.1"/>
    </source>
</evidence>
<organism evidence="5 6">
    <name type="scientific">Paenibacillus residui</name>
    <dbReference type="NCBI Taxonomy" id="629724"/>
    <lineage>
        <taxon>Bacteria</taxon>
        <taxon>Bacillati</taxon>
        <taxon>Bacillota</taxon>
        <taxon>Bacilli</taxon>
        <taxon>Bacillales</taxon>
        <taxon>Paenibacillaceae</taxon>
        <taxon>Paenibacillus</taxon>
    </lineage>
</organism>
<feature type="compositionally biased region" description="Basic and acidic residues" evidence="2">
    <location>
        <begin position="104"/>
        <end position="116"/>
    </location>
</feature>
<evidence type="ECO:0000256" key="1">
    <source>
        <dbReference type="ARBA" id="ARBA00022729"/>
    </source>
</evidence>
<keyword evidence="1 3" id="KW-0732">Signal</keyword>
<dbReference type="Gene3D" id="2.60.40.1240">
    <property type="match status" value="1"/>
</dbReference>
<comment type="caution">
    <text evidence="5">The sequence shown here is derived from an EMBL/GenBank/DDBJ whole genome shotgun (WGS) entry which is preliminary data.</text>
</comment>
<evidence type="ECO:0000256" key="3">
    <source>
        <dbReference type="SAM" id="SignalP"/>
    </source>
</evidence>
<dbReference type="Proteomes" id="UP001597120">
    <property type="component" value="Unassembled WGS sequence"/>
</dbReference>
<dbReference type="RefSeq" id="WP_379290888.1">
    <property type="nucleotide sequence ID" value="NZ_JBHTIU010000087.1"/>
</dbReference>
<feature type="chain" id="PRO_5045064016" evidence="3">
    <location>
        <begin position="26"/>
        <end position="269"/>
    </location>
</feature>